<dbReference type="EMBL" id="JACAZH010000012">
    <property type="protein sequence ID" value="KAF7353368.1"/>
    <property type="molecule type" value="Genomic_DNA"/>
</dbReference>
<dbReference type="Proteomes" id="UP000623467">
    <property type="component" value="Unassembled WGS sequence"/>
</dbReference>
<gene>
    <name evidence="3" type="ORF">MSAN_01525400</name>
</gene>
<evidence type="ECO:0000256" key="1">
    <source>
        <dbReference type="SAM" id="MobiDB-lite"/>
    </source>
</evidence>
<evidence type="ECO:0000313" key="3">
    <source>
        <dbReference type="EMBL" id="KAF7353368.1"/>
    </source>
</evidence>
<keyword evidence="2" id="KW-1133">Transmembrane helix</keyword>
<feature type="compositionally biased region" description="Pro residues" evidence="1">
    <location>
        <begin position="513"/>
        <end position="522"/>
    </location>
</feature>
<feature type="compositionally biased region" description="Acidic residues" evidence="1">
    <location>
        <begin position="101"/>
        <end position="128"/>
    </location>
</feature>
<evidence type="ECO:0000313" key="4">
    <source>
        <dbReference type="Proteomes" id="UP000623467"/>
    </source>
</evidence>
<evidence type="ECO:0008006" key="5">
    <source>
        <dbReference type="Google" id="ProtNLM"/>
    </source>
</evidence>
<feature type="region of interest" description="Disordered" evidence="1">
    <location>
        <begin position="502"/>
        <end position="525"/>
    </location>
</feature>
<feature type="transmembrane region" description="Helical" evidence="2">
    <location>
        <begin position="622"/>
        <end position="641"/>
    </location>
</feature>
<accession>A0A8H7CZQ3</accession>
<reference evidence="3" key="1">
    <citation type="submission" date="2020-05" db="EMBL/GenBank/DDBJ databases">
        <title>Mycena genomes resolve the evolution of fungal bioluminescence.</title>
        <authorList>
            <person name="Tsai I.J."/>
        </authorList>
    </citation>
    <scope>NUCLEOTIDE SEQUENCE</scope>
    <source>
        <strain evidence="3">160909Yilan</strain>
    </source>
</reference>
<evidence type="ECO:0000256" key="2">
    <source>
        <dbReference type="SAM" id="Phobius"/>
    </source>
</evidence>
<keyword evidence="2" id="KW-0472">Membrane</keyword>
<proteinExistence type="predicted"/>
<protein>
    <recommendedName>
        <fullName evidence="5">Heterokaryon incompatibility domain-containing protein</fullName>
    </recommendedName>
</protein>
<dbReference type="AlphaFoldDB" id="A0A8H7CZQ3"/>
<sequence>MKNPFSGAGKGFRAFRSEFTRSWSRLFREHKGIEGSGYFHKDPEKRFHVLGNVLRFLFTLLISPLILVVRIIYPDVVGLVLDYVLGRTGGLFGDSDGNNNDNDDSDSDDSDEDDDSDDSEDSDLESAEDGIAIPDAVLTRELNNINNLYEGSGFKPTWLLQMTARTGANLAYVSDFPTQVNSSDWADPDQPWPPPYTALSYGMISAEELCTAAGLELPAKPNGRYTLPGRRQIASRYLQLYCEAQLSTPGVDPDKVEYIWLDEFCISSATLNDTTDKQEIKKQRRELGRMADIYRYAAEVVVFCHLENCDHTDVLNCVWSQRTWTIAEILNAQSVTAMIVTRKPSAKFTARLYHQSGHVFREALQAKAAQANKWHLYAIFQQSDRGGAAPMQVVIHALVVEAIRRDESSGFMDHSELGRALNGLLPRRARLDDLNHGGWADLAWLLELNQAFYNAAALAAVCSIINDPKEAGSWLGKPIDPLPGNERLEPIVTAFPIGLSLEDEDEDDDSDSPPAPVIPGPATPAQYSAQVPAPVGPGASSLPLSSAPITPRRKFIDRVLFWRRPQLSGTGIPVTAASDEKTRPTPPLMIINAQTLTLKATLKRDPKGLYTNKEAMNGFKNVVVVLLAVVTVTLIVVIVVLSITKSAGNDNSLFLGVLIPLYVAIGLYHLLELLVGTMFLQREGWIFLDSADWFGGVQTVLGHQDSNLKDLDYWGPRQLAPTWESPPPKDQNHPDRFVQTKSGKLVDLRTGVCVDAIVTETPDLVVPLAIHGNGVTCMLLKRRKTKRPTFRAKKVGMANFPTYMLSQTDKETARTVIVSSYRRTKKQKPT</sequence>
<dbReference type="OrthoDB" id="2935431at2759"/>
<comment type="caution">
    <text evidence="3">The sequence shown here is derived from an EMBL/GenBank/DDBJ whole genome shotgun (WGS) entry which is preliminary data.</text>
</comment>
<feature type="transmembrane region" description="Helical" evidence="2">
    <location>
        <begin position="653"/>
        <end position="671"/>
    </location>
</feature>
<feature type="compositionally biased region" description="Acidic residues" evidence="1">
    <location>
        <begin position="502"/>
        <end position="511"/>
    </location>
</feature>
<feature type="transmembrane region" description="Helical" evidence="2">
    <location>
        <begin position="53"/>
        <end position="73"/>
    </location>
</feature>
<keyword evidence="4" id="KW-1185">Reference proteome</keyword>
<name>A0A8H7CZQ3_9AGAR</name>
<feature type="region of interest" description="Disordered" evidence="1">
    <location>
        <begin position="94"/>
        <end position="130"/>
    </location>
</feature>
<keyword evidence="2" id="KW-0812">Transmembrane</keyword>
<organism evidence="3 4">
    <name type="scientific">Mycena sanguinolenta</name>
    <dbReference type="NCBI Taxonomy" id="230812"/>
    <lineage>
        <taxon>Eukaryota</taxon>
        <taxon>Fungi</taxon>
        <taxon>Dikarya</taxon>
        <taxon>Basidiomycota</taxon>
        <taxon>Agaricomycotina</taxon>
        <taxon>Agaricomycetes</taxon>
        <taxon>Agaricomycetidae</taxon>
        <taxon>Agaricales</taxon>
        <taxon>Marasmiineae</taxon>
        <taxon>Mycenaceae</taxon>
        <taxon>Mycena</taxon>
    </lineage>
</organism>